<organism evidence="1 2">
    <name type="scientific">Seohaeicola nanhaiensis</name>
    <dbReference type="NCBI Taxonomy" id="1387282"/>
    <lineage>
        <taxon>Bacteria</taxon>
        <taxon>Pseudomonadati</taxon>
        <taxon>Pseudomonadota</taxon>
        <taxon>Alphaproteobacteria</taxon>
        <taxon>Rhodobacterales</taxon>
        <taxon>Roseobacteraceae</taxon>
        <taxon>Seohaeicola</taxon>
    </lineage>
</organism>
<sequence length="529" mass="58145">MLKSVNISEPHILRALDAADPGLAQARLDAIEELNPRRRAVLQALILELQGKSDEAEALTRPHAKVMKTSFWHNALARVRLATGDPDAALAELDKAADEEPRPADLRTRISAHSAKGDVAATLAALDRAKAAFPDKVPLSFGVNVLTRAGALDRAAALIETEATAGGRPSKAVLETFVRACLLQGEAEILARHIPMLTRVFERDFVLTPTALQSDTPQEWTTIVTTLLVVVDRRRDGLMAYRLANHLLKLGDEEAGGRMIERYRAFEAERPVLDGPAHAELTPDRSCLEKIAAWIGIPDAERSAWIDHAGRIAPSLALQDYLTLADPAGLDNLQAMMQPAELDPLRNLVQAGKPAIVAMTHAGLLTATIGYYEREGIPVWLLGGVPVMRHLIPGGYNLNLISVREPPTRSLRRLLQQLNDGRLVGTTADGTRGRMSAPIHHHGAVFQLANGIPHMVHSRDLPVFWMAAHWRDGKVFCDFKPAPRPETDESLASYSERWFVFVLDQIRELCRADLRNIPFSGSLFRQAFG</sequence>
<reference evidence="2" key="1">
    <citation type="journal article" date="2019" name="Int. J. Syst. Evol. Microbiol.">
        <title>The Global Catalogue of Microorganisms (GCM) 10K type strain sequencing project: providing services to taxonomists for standard genome sequencing and annotation.</title>
        <authorList>
            <consortium name="The Broad Institute Genomics Platform"/>
            <consortium name="The Broad Institute Genome Sequencing Center for Infectious Disease"/>
            <person name="Wu L."/>
            <person name="Ma J."/>
        </authorList>
    </citation>
    <scope>NUCLEOTIDE SEQUENCE [LARGE SCALE GENOMIC DNA]</scope>
    <source>
        <strain evidence="2">CGMCC 4.7283</strain>
    </source>
</reference>
<dbReference type="Proteomes" id="UP001595973">
    <property type="component" value="Unassembled WGS sequence"/>
</dbReference>
<dbReference type="SUPFAM" id="SSF48452">
    <property type="entry name" value="TPR-like"/>
    <property type="match status" value="1"/>
</dbReference>
<proteinExistence type="predicted"/>
<accession>A0ABV9KJC5</accession>
<dbReference type="Gene3D" id="1.25.40.10">
    <property type="entry name" value="Tetratricopeptide repeat domain"/>
    <property type="match status" value="1"/>
</dbReference>
<dbReference type="InterPro" id="IPR011990">
    <property type="entry name" value="TPR-like_helical_dom_sf"/>
</dbReference>
<gene>
    <name evidence="1" type="ORF">ACFO5X_15295</name>
</gene>
<dbReference type="RefSeq" id="WP_380718404.1">
    <property type="nucleotide sequence ID" value="NZ_JBHSGI010000024.1"/>
</dbReference>
<protein>
    <recommendedName>
        <fullName evidence="3">Tetratricopeptide repeat protein</fullName>
    </recommendedName>
</protein>
<name>A0ABV9KJC5_9RHOB</name>
<keyword evidence="2" id="KW-1185">Reference proteome</keyword>
<dbReference type="EMBL" id="JBHSGI010000024">
    <property type="protein sequence ID" value="MFC4669929.1"/>
    <property type="molecule type" value="Genomic_DNA"/>
</dbReference>
<evidence type="ECO:0008006" key="3">
    <source>
        <dbReference type="Google" id="ProtNLM"/>
    </source>
</evidence>
<comment type="caution">
    <text evidence="1">The sequence shown here is derived from an EMBL/GenBank/DDBJ whole genome shotgun (WGS) entry which is preliminary data.</text>
</comment>
<evidence type="ECO:0000313" key="2">
    <source>
        <dbReference type="Proteomes" id="UP001595973"/>
    </source>
</evidence>
<evidence type="ECO:0000313" key="1">
    <source>
        <dbReference type="EMBL" id="MFC4669929.1"/>
    </source>
</evidence>